<dbReference type="EMBL" id="JAXOVC010000001">
    <property type="protein sequence ID" value="KAK4508463.1"/>
    <property type="molecule type" value="Genomic_DNA"/>
</dbReference>
<protein>
    <submittedName>
        <fullName evidence="3">Uncharacterized protein</fullName>
    </submittedName>
</protein>
<feature type="signal peptide" evidence="2">
    <location>
        <begin position="1"/>
        <end position="17"/>
    </location>
</feature>
<keyword evidence="4" id="KW-1185">Reference proteome</keyword>
<accession>A0ABR0F676</accession>
<keyword evidence="2" id="KW-0732">Signal</keyword>
<evidence type="ECO:0000256" key="1">
    <source>
        <dbReference type="SAM" id="MobiDB-lite"/>
    </source>
</evidence>
<organism evidence="3 4">
    <name type="scientific">Zasmidium cellare</name>
    <name type="common">Wine cellar mold</name>
    <name type="synonym">Racodium cellare</name>
    <dbReference type="NCBI Taxonomy" id="395010"/>
    <lineage>
        <taxon>Eukaryota</taxon>
        <taxon>Fungi</taxon>
        <taxon>Dikarya</taxon>
        <taxon>Ascomycota</taxon>
        <taxon>Pezizomycotina</taxon>
        <taxon>Dothideomycetes</taxon>
        <taxon>Dothideomycetidae</taxon>
        <taxon>Mycosphaerellales</taxon>
        <taxon>Mycosphaerellaceae</taxon>
        <taxon>Zasmidium</taxon>
    </lineage>
</organism>
<evidence type="ECO:0000256" key="2">
    <source>
        <dbReference type="SAM" id="SignalP"/>
    </source>
</evidence>
<sequence>MQYKLVAVSALAATAFAQNQTASASQSVEDLVSVISVLQTALPSSLIQEALTNSAAVSSKIASEFSAGETPAWFTALPSDVQTYLVPAGTFPNATGSVVSAGATNSANSTGNTTTFSRTSTRAPTTITSTATSSETSGSGSNDAASASDASSSSTGGASMPTNIVGLGLAGAVGLVGVLAL</sequence>
<reference evidence="3 4" key="1">
    <citation type="journal article" date="2023" name="G3 (Bethesda)">
        <title>A chromosome-level genome assembly of Zasmidium syzygii isolated from banana leaves.</title>
        <authorList>
            <person name="van Westerhoven A.C."/>
            <person name="Mehrabi R."/>
            <person name="Talebi R."/>
            <person name="Steentjes M.B.F."/>
            <person name="Corcolon B."/>
            <person name="Chong P.A."/>
            <person name="Kema G.H.J."/>
            <person name="Seidl M.F."/>
        </authorList>
    </citation>
    <scope>NUCLEOTIDE SEQUENCE [LARGE SCALE GENOMIC DNA]</scope>
    <source>
        <strain evidence="3 4">P124</strain>
    </source>
</reference>
<name>A0ABR0F676_ZASCE</name>
<feature type="chain" id="PRO_5045515482" evidence="2">
    <location>
        <begin position="18"/>
        <end position="181"/>
    </location>
</feature>
<feature type="region of interest" description="Disordered" evidence="1">
    <location>
        <begin position="102"/>
        <end position="157"/>
    </location>
</feature>
<evidence type="ECO:0000313" key="3">
    <source>
        <dbReference type="EMBL" id="KAK4508463.1"/>
    </source>
</evidence>
<comment type="caution">
    <text evidence="3">The sequence shown here is derived from an EMBL/GenBank/DDBJ whole genome shotgun (WGS) entry which is preliminary data.</text>
</comment>
<proteinExistence type="predicted"/>
<evidence type="ECO:0000313" key="4">
    <source>
        <dbReference type="Proteomes" id="UP001305779"/>
    </source>
</evidence>
<gene>
    <name evidence="3" type="ORF">PRZ48_002202</name>
</gene>
<dbReference type="Proteomes" id="UP001305779">
    <property type="component" value="Unassembled WGS sequence"/>
</dbReference>